<keyword evidence="6" id="KW-1185">Reference proteome</keyword>
<sequence length="440" mass="48549">MKNKTFYTILTMILILSSLLEGLDAQILPMVAKEQETPILLVGGTAHTGDGRVLEDTAVGFDKGTITFLGKASDLDANGIDYKIIDITGQQVYPGFILLNSIIGINEISGVPHTNDTLEEGDYLPNLQTVYAFDMTSTFLPPLRFNGVLYIESIRSRGVIPGTSSVMSLDGWNWEEAVFKRAAAIHLDWPSALSSYYDAETNSRMLRPNTSYEKITGELEKLFSDAKQYEQMPTAQTNLKLEALTDLFQKERVLVIHANEPKEIIESITFAKSFGIDQISLVASEGSLEVVDFLKENQIPVIVPPTYNLPRNDDMDYDAFYGLPTQLQRMGIEVSMYHVGSLSNSINLPFYAGTSVAFGMNKEEALKTITLHPAKILGIDDKLGSIAVGKVASLFVSKGDALDIQTNALTLAFIGGKQIDLEGPQQLDYKRYSAKFDQNE</sequence>
<feature type="domain" description="Amidohydrolase-related" evidence="2">
    <location>
        <begin position="352"/>
        <end position="403"/>
    </location>
</feature>
<keyword evidence="1" id="KW-0378">Hydrolase</keyword>
<dbReference type="Proteomes" id="UP000184031">
    <property type="component" value="Unassembled WGS sequence"/>
</dbReference>
<dbReference type="EMBL" id="FOKU01000010">
    <property type="protein sequence ID" value="SFC40296.1"/>
    <property type="molecule type" value="Genomic_DNA"/>
</dbReference>
<dbReference type="STRING" id="1055723.SAMN05216293_3698"/>
<reference evidence="4 5" key="1">
    <citation type="submission" date="2016-11" db="EMBL/GenBank/DDBJ databases">
        <authorList>
            <person name="Varghese N."/>
            <person name="Submissions S."/>
        </authorList>
    </citation>
    <scope>NUCLEOTIDE SEQUENCE [LARGE SCALE GENOMIC DNA]</scope>
    <source>
        <strain evidence="4 5">CGMCC 1.12174</strain>
        <strain evidence="3 6">DSM 26351</strain>
    </source>
</reference>
<dbReference type="GO" id="GO:0016810">
    <property type="term" value="F:hydrolase activity, acting on carbon-nitrogen (but not peptide) bonds"/>
    <property type="evidence" value="ECO:0007669"/>
    <property type="project" value="InterPro"/>
</dbReference>
<dbReference type="SUPFAM" id="SSF51338">
    <property type="entry name" value="Composite domain of metallo-dependent hydrolases"/>
    <property type="match status" value="1"/>
</dbReference>
<evidence type="ECO:0000313" key="6">
    <source>
        <dbReference type="Proteomes" id="UP000198940"/>
    </source>
</evidence>
<dbReference type="SUPFAM" id="SSF51556">
    <property type="entry name" value="Metallo-dependent hydrolases"/>
    <property type="match status" value="1"/>
</dbReference>
<dbReference type="Gene3D" id="3.20.20.140">
    <property type="entry name" value="Metal-dependent hydrolases"/>
    <property type="match status" value="1"/>
</dbReference>
<dbReference type="InterPro" id="IPR050287">
    <property type="entry name" value="MTA/SAH_deaminase"/>
</dbReference>
<organism evidence="4 5">
    <name type="scientific">Flagellimonas taeanensis</name>
    <dbReference type="NCBI Taxonomy" id="1005926"/>
    <lineage>
        <taxon>Bacteria</taxon>
        <taxon>Pseudomonadati</taxon>
        <taxon>Bacteroidota</taxon>
        <taxon>Flavobacteriia</taxon>
        <taxon>Flavobacteriales</taxon>
        <taxon>Flavobacteriaceae</taxon>
        <taxon>Flagellimonas</taxon>
    </lineage>
</organism>
<dbReference type="OrthoDB" id="783596at2"/>
<dbReference type="PANTHER" id="PTHR43794:SF11">
    <property type="entry name" value="AMIDOHYDROLASE-RELATED DOMAIN-CONTAINING PROTEIN"/>
    <property type="match status" value="1"/>
</dbReference>
<evidence type="ECO:0000313" key="3">
    <source>
        <dbReference type="EMBL" id="SFC40296.1"/>
    </source>
</evidence>
<dbReference type="InterPro" id="IPR011059">
    <property type="entry name" value="Metal-dep_hydrolase_composite"/>
</dbReference>
<dbReference type="InterPro" id="IPR006680">
    <property type="entry name" value="Amidohydro-rel"/>
</dbReference>
<dbReference type="InterPro" id="IPR032466">
    <property type="entry name" value="Metal_Hydrolase"/>
</dbReference>
<comment type="caution">
    <text evidence="4">The sequence shown here is derived from an EMBL/GenBank/DDBJ whole genome shotgun (WGS) entry which is preliminary data.</text>
</comment>
<evidence type="ECO:0000313" key="5">
    <source>
        <dbReference type="Proteomes" id="UP000184031"/>
    </source>
</evidence>
<name>A0A1M7BF77_9FLAO</name>
<evidence type="ECO:0000259" key="2">
    <source>
        <dbReference type="Pfam" id="PF01979"/>
    </source>
</evidence>
<proteinExistence type="predicted"/>
<dbReference type="RefSeq" id="WP_072882349.1">
    <property type="nucleotide sequence ID" value="NZ_FOKU01000010.1"/>
</dbReference>
<dbReference type="Pfam" id="PF01979">
    <property type="entry name" value="Amidohydro_1"/>
    <property type="match status" value="1"/>
</dbReference>
<accession>A0A1M7BF77</accession>
<dbReference type="Gene3D" id="2.30.40.10">
    <property type="entry name" value="Urease, subunit C, domain 1"/>
    <property type="match status" value="1"/>
</dbReference>
<dbReference type="Proteomes" id="UP000198940">
    <property type="component" value="Unassembled WGS sequence"/>
</dbReference>
<gene>
    <name evidence="3" type="ORF">SAMN04487891_110136</name>
    <name evidence="4" type="ORF">SAMN05216293_3698</name>
</gene>
<dbReference type="PANTHER" id="PTHR43794">
    <property type="entry name" value="AMINOHYDROLASE SSNA-RELATED"/>
    <property type="match status" value="1"/>
</dbReference>
<evidence type="ECO:0000256" key="1">
    <source>
        <dbReference type="ARBA" id="ARBA00022801"/>
    </source>
</evidence>
<dbReference type="EMBL" id="FRAT01000011">
    <property type="protein sequence ID" value="SHL53607.1"/>
    <property type="molecule type" value="Genomic_DNA"/>
</dbReference>
<dbReference type="AlphaFoldDB" id="A0A1M7BF77"/>
<evidence type="ECO:0000313" key="4">
    <source>
        <dbReference type="EMBL" id="SHL53607.1"/>
    </source>
</evidence>
<protein>
    <submittedName>
        <fullName evidence="4">Imidazolonepropionase</fullName>
    </submittedName>
</protein>